<protein>
    <recommendedName>
        <fullName evidence="4">RiboL-PSP-HEPN domain-containing protein</fullName>
    </recommendedName>
</protein>
<dbReference type="RefSeq" id="WP_188587067.1">
    <property type="nucleotide sequence ID" value="NZ_BMGC01000019.1"/>
</dbReference>
<sequence>MGIPEHSQLATVIAAADEMAVRLCIPADMISLHRDLKVASMSGRTKKQHSLRWGAFLLTYAAAEGFFNGALGRALEQSRPMPLNPDKIRATAAERHSVNLFTKDWGVRTRTMSGERGNRSEWETFIGPEKVRLYLADMKSLRDILGHGGDPYRATNKSGALWTIQKGASLRLMGVEGFLQACCDLADQTILAYGGPLENGPTWPEPDRSALSNEDRPSLPLLS</sequence>
<comment type="caution">
    <text evidence="2">The sequence shown here is derived from an EMBL/GenBank/DDBJ whole genome shotgun (WGS) entry which is preliminary data.</text>
</comment>
<reference evidence="2" key="1">
    <citation type="journal article" date="2014" name="Int. J. Syst. Evol. Microbiol.">
        <title>Complete genome sequence of Corynebacterium casei LMG S-19264T (=DSM 44701T), isolated from a smear-ripened cheese.</title>
        <authorList>
            <consortium name="US DOE Joint Genome Institute (JGI-PGF)"/>
            <person name="Walter F."/>
            <person name="Albersmeier A."/>
            <person name="Kalinowski J."/>
            <person name="Ruckert C."/>
        </authorList>
    </citation>
    <scope>NUCLEOTIDE SEQUENCE</scope>
    <source>
        <strain evidence="2">CGMCC 1.12827</strain>
    </source>
</reference>
<keyword evidence="3" id="KW-1185">Reference proteome</keyword>
<accession>A0A916T9Y7</accession>
<organism evidence="2 3">
    <name type="scientific">Gordonia jinhuaensis</name>
    <dbReference type="NCBI Taxonomy" id="1517702"/>
    <lineage>
        <taxon>Bacteria</taxon>
        <taxon>Bacillati</taxon>
        <taxon>Actinomycetota</taxon>
        <taxon>Actinomycetes</taxon>
        <taxon>Mycobacteriales</taxon>
        <taxon>Gordoniaceae</taxon>
        <taxon>Gordonia</taxon>
    </lineage>
</organism>
<evidence type="ECO:0008006" key="4">
    <source>
        <dbReference type="Google" id="ProtNLM"/>
    </source>
</evidence>
<evidence type="ECO:0000256" key="1">
    <source>
        <dbReference type="SAM" id="MobiDB-lite"/>
    </source>
</evidence>
<feature type="compositionally biased region" description="Basic and acidic residues" evidence="1">
    <location>
        <begin position="205"/>
        <end position="217"/>
    </location>
</feature>
<proteinExistence type="predicted"/>
<dbReference type="EMBL" id="BMGC01000019">
    <property type="protein sequence ID" value="GGB37448.1"/>
    <property type="molecule type" value="Genomic_DNA"/>
</dbReference>
<dbReference type="Proteomes" id="UP000621454">
    <property type="component" value="Unassembled WGS sequence"/>
</dbReference>
<dbReference type="AlphaFoldDB" id="A0A916T9Y7"/>
<evidence type="ECO:0000313" key="3">
    <source>
        <dbReference type="Proteomes" id="UP000621454"/>
    </source>
</evidence>
<name>A0A916T9Y7_9ACTN</name>
<evidence type="ECO:0000313" key="2">
    <source>
        <dbReference type="EMBL" id="GGB37448.1"/>
    </source>
</evidence>
<feature type="region of interest" description="Disordered" evidence="1">
    <location>
        <begin position="197"/>
        <end position="223"/>
    </location>
</feature>
<reference evidence="2" key="2">
    <citation type="submission" date="2020-09" db="EMBL/GenBank/DDBJ databases">
        <authorList>
            <person name="Sun Q."/>
            <person name="Zhou Y."/>
        </authorList>
    </citation>
    <scope>NUCLEOTIDE SEQUENCE</scope>
    <source>
        <strain evidence="2">CGMCC 1.12827</strain>
    </source>
</reference>
<gene>
    <name evidence="2" type="ORF">GCM10011489_26590</name>
</gene>